<dbReference type="EMBL" id="CP003123">
    <property type="protein sequence ID" value="AGF74985.1"/>
    <property type="molecule type" value="Genomic_DNA"/>
</dbReference>
<feature type="signal peptide" evidence="2">
    <location>
        <begin position="1"/>
        <end position="21"/>
    </location>
</feature>
<keyword evidence="2" id="KW-0732">Signal</keyword>
<evidence type="ECO:0008006" key="5">
    <source>
        <dbReference type="Google" id="ProtNLM"/>
    </source>
</evidence>
<reference evidence="3 4" key="1">
    <citation type="journal article" date="2013" name="PLoS Genet.">
        <title>A gene transfer agent and a dynamic repertoire of secretion systems hold the keys to the explosive radiation of the emerging pathogen Bartonella.</title>
        <authorList>
            <person name="Guy L."/>
            <person name="Nystedt B."/>
            <person name="Toft C."/>
            <person name="Zaremba-Niedzwiedzka K."/>
            <person name="Berglund E.C."/>
            <person name="Granberg F."/>
            <person name="Naslund K."/>
            <person name="Eriksson A.S."/>
            <person name="Andersson S.G."/>
        </authorList>
    </citation>
    <scope>NUCLEOTIDE SEQUENCE [LARGE SCALE GENOMIC DNA]</scope>
    <source>
        <strain evidence="3 4">Aust/NH1</strain>
    </source>
</reference>
<evidence type="ECO:0000256" key="1">
    <source>
        <dbReference type="SAM" id="MobiDB-lite"/>
    </source>
</evidence>
<dbReference type="PATRIC" id="fig|1094489.3.peg.1372"/>
<sequence>MNIKILLAYVFVCSLVLTSQASSNVNDQKPVFSVILAVGMDSPTDKSALSRLVSSSPSEEKDSEESDFPKTGGHCYSPPPTSPLGSILAALLLLFGVR</sequence>
<dbReference type="AlphaFoldDB" id="M1P581"/>
<evidence type="ECO:0000313" key="3">
    <source>
        <dbReference type="EMBL" id="AGF74985.1"/>
    </source>
</evidence>
<dbReference type="KEGG" id="baus:BAnh1_11170"/>
<feature type="region of interest" description="Disordered" evidence="1">
    <location>
        <begin position="48"/>
        <end position="83"/>
    </location>
</feature>
<feature type="compositionally biased region" description="Low complexity" evidence="1">
    <location>
        <begin position="48"/>
        <end position="57"/>
    </location>
</feature>
<organism evidence="3 4">
    <name type="scientific">Bartonella australis (strain Aust/NH1)</name>
    <dbReference type="NCBI Taxonomy" id="1094489"/>
    <lineage>
        <taxon>Bacteria</taxon>
        <taxon>Pseudomonadati</taxon>
        <taxon>Pseudomonadota</taxon>
        <taxon>Alphaproteobacteria</taxon>
        <taxon>Hyphomicrobiales</taxon>
        <taxon>Bartonellaceae</taxon>
        <taxon>Bartonella</taxon>
    </lineage>
</organism>
<keyword evidence="4" id="KW-1185">Reference proteome</keyword>
<accession>M1P581</accession>
<protein>
    <recommendedName>
        <fullName evidence="5">Hemin binding protein</fullName>
    </recommendedName>
</protein>
<evidence type="ECO:0000256" key="2">
    <source>
        <dbReference type="SAM" id="SignalP"/>
    </source>
</evidence>
<dbReference type="RefSeq" id="WP_015398488.1">
    <property type="nucleotide sequence ID" value="NC_020300.1"/>
</dbReference>
<gene>
    <name evidence="3" type="ordered locus">BAnh1_11170</name>
</gene>
<evidence type="ECO:0000313" key="4">
    <source>
        <dbReference type="Proteomes" id="UP000011729"/>
    </source>
</evidence>
<dbReference type="Proteomes" id="UP000011729">
    <property type="component" value="Chromosome"/>
</dbReference>
<feature type="chain" id="PRO_5004016051" description="Hemin binding protein" evidence="2">
    <location>
        <begin position="22"/>
        <end position="98"/>
    </location>
</feature>
<proteinExistence type="predicted"/>
<name>M1P581_BARAA</name>
<dbReference type="HOGENOM" id="CLU_2328110_0_0_5"/>